<reference evidence="12" key="2">
    <citation type="journal article" date="2015" name="Gigascience">
        <title>Reconstructing a comprehensive transcriptome assembly of a white-pupal translocated strain of the pest fruit fly Bactrocera cucurbitae.</title>
        <authorList>
            <person name="Sim S.B."/>
            <person name="Calla B."/>
            <person name="Hall B."/>
            <person name="DeRego T."/>
            <person name="Geib S.M."/>
        </authorList>
    </citation>
    <scope>NUCLEOTIDE SEQUENCE</scope>
</reference>
<dbReference type="GO" id="GO:0016485">
    <property type="term" value="P:protein processing"/>
    <property type="evidence" value="ECO:0007669"/>
    <property type="project" value="InterPro"/>
</dbReference>
<feature type="non-terminal residue" evidence="12">
    <location>
        <position position="1"/>
    </location>
</feature>
<reference evidence="12" key="1">
    <citation type="submission" date="2014-11" db="EMBL/GenBank/DDBJ databases">
        <authorList>
            <person name="Geib S."/>
        </authorList>
    </citation>
    <scope>NUCLEOTIDE SEQUENCE</scope>
</reference>
<accession>A0A0A1XBN2</accession>
<keyword evidence="6" id="KW-0914">Notch signaling pathway</keyword>
<dbReference type="Gene3D" id="3.40.630.10">
    <property type="entry name" value="Zn peptidases"/>
    <property type="match status" value="1"/>
</dbReference>
<evidence type="ECO:0000259" key="11">
    <source>
        <dbReference type="Pfam" id="PF18266"/>
    </source>
</evidence>
<keyword evidence="8 10" id="KW-0472">Membrane</keyword>
<dbReference type="Pfam" id="PF18266">
    <property type="entry name" value="Ncstrn_small"/>
    <property type="match status" value="1"/>
</dbReference>
<evidence type="ECO:0000256" key="5">
    <source>
        <dbReference type="ARBA" id="ARBA00022729"/>
    </source>
</evidence>
<dbReference type="SUPFAM" id="SSF53187">
    <property type="entry name" value="Zn-dependent exopeptidases"/>
    <property type="match status" value="1"/>
</dbReference>
<feature type="transmembrane region" description="Helical" evidence="10">
    <location>
        <begin position="703"/>
        <end position="723"/>
    </location>
</feature>
<evidence type="ECO:0000256" key="9">
    <source>
        <dbReference type="ARBA" id="ARBA00023180"/>
    </source>
</evidence>
<dbReference type="GO" id="GO:0007220">
    <property type="term" value="P:Notch receptor processing"/>
    <property type="evidence" value="ECO:0007669"/>
    <property type="project" value="TreeGrafter"/>
</dbReference>
<organism evidence="12">
    <name type="scientific">Zeugodacus cucurbitae</name>
    <name type="common">Melon fruit fly</name>
    <name type="synonym">Bactrocera cucurbitae</name>
    <dbReference type="NCBI Taxonomy" id="28588"/>
    <lineage>
        <taxon>Eukaryota</taxon>
        <taxon>Metazoa</taxon>
        <taxon>Ecdysozoa</taxon>
        <taxon>Arthropoda</taxon>
        <taxon>Hexapoda</taxon>
        <taxon>Insecta</taxon>
        <taxon>Pterygota</taxon>
        <taxon>Neoptera</taxon>
        <taxon>Endopterygota</taxon>
        <taxon>Diptera</taxon>
        <taxon>Brachycera</taxon>
        <taxon>Muscomorpha</taxon>
        <taxon>Tephritoidea</taxon>
        <taxon>Tephritidae</taxon>
        <taxon>Zeugodacus</taxon>
        <taxon>Zeugodacus</taxon>
    </lineage>
</organism>
<gene>
    <name evidence="12" type="primary">nct</name>
    <name evidence="12" type="ORF">g.9188</name>
</gene>
<dbReference type="InterPro" id="IPR041084">
    <property type="entry name" value="Ncstrn_small"/>
</dbReference>
<dbReference type="AlphaFoldDB" id="A0A0A1XBN2"/>
<evidence type="ECO:0000256" key="8">
    <source>
        <dbReference type="ARBA" id="ARBA00023136"/>
    </source>
</evidence>
<evidence type="ECO:0000256" key="2">
    <source>
        <dbReference type="ARBA" id="ARBA00007717"/>
    </source>
</evidence>
<protein>
    <recommendedName>
        <fullName evidence="3">Nicastrin</fullName>
    </recommendedName>
</protein>
<keyword evidence="7 10" id="KW-1133">Transmembrane helix</keyword>
<name>A0A0A1XBN2_ZEUCU</name>
<keyword evidence="4 10" id="KW-0812">Transmembrane</keyword>
<dbReference type="PANTHER" id="PTHR21092:SF0">
    <property type="entry name" value="NICASTRIN"/>
    <property type="match status" value="1"/>
</dbReference>
<keyword evidence="9" id="KW-0325">Glycoprotein</keyword>
<dbReference type="InterPro" id="IPR008710">
    <property type="entry name" value="Nicastrin"/>
</dbReference>
<proteinExistence type="inferred from homology"/>
<dbReference type="PANTHER" id="PTHR21092">
    <property type="entry name" value="NICASTRIN"/>
    <property type="match status" value="1"/>
</dbReference>
<comment type="subcellular location">
    <subcellularLocation>
        <location evidence="1">Membrane</location>
        <topology evidence="1">Single-pass type I membrane protein</topology>
    </subcellularLocation>
</comment>
<comment type="similarity">
    <text evidence="2">Belongs to the nicastrin family.</text>
</comment>
<dbReference type="GO" id="GO:0005886">
    <property type="term" value="C:plasma membrane"/>
    <property type="evidence" value="ECO:0007669"/>
    <property type="project" value="TreeGrafter"/>
</dbReference>
<keyword evidence="5" id="KW-0732">Signal</keyword>
<evidence type="ECO:0000256" key="1">
    <source>
        <dbReference type="ARBA" id="ARBA00004479"/>
    </source>
</evidence>
<dbReference type="Pfam" id="PF05450">
    <property type="entry name" value="Nicastrin"/>
    <property type="match status" value="1"/>
</dbReference>
<evidence type="ECO:0000256" key="6">
    <source>
        <dbReference type="ARBA" id="ARBA00022976"/>
    </source>
</evidence>
<evidence type="ECO:0000256" key="4">
    <source>
        <dbReference type="ARBA" id="ARBA00022692"/>
    </source>
</evidence>
<evidence type="ECO:0000256" key="10">
    <source>
        <dbReference type="SAM" id="Phobius"/>
    </source>
</evidence>
<dbReference type="EMBL" id="GBXI01005937">
    <property type="protein sequence ID" value="JAD08355.1"/>
    <property type="molecule type" value="Transcribed_RNA"/>
</dbReference>
<evidence type="ECO:0000313" key="12">
    <source>
        <dbReference type="EMBL" id="JAD08355.1"/>
    </source>
</evidence>
<feature type="domain" description="Nicastrin small lobe" evidence="11">
    <location>
        <begin position="80"/>
        <end position="257"/>
    </location>
</feature>
<dbReference type="GO" id="GO:0007219">
    <property type="term" value="P:Notch signaling pathway"/>
    <property type="evidence" value="ECO:0007669"/>
    <property type="project" value="UniProtKB-KW"/>
</dbReference>
<evidence type="ECO:0000256" key="3">
    <source>
        <dbReference type="ARBA" id="ARBA00015303"/>
    </source>
</evidence>
<sequence length="747" mass="83675">LNVLFGIYRKRKQLSAAANRNSFNIFANLSYPTQLKRLKGKMDLRTIFFCILQVISFNMLLASKSQRLKDIMYEPLSGASCFRRLNGTHQTGCSSSQFGSVGALHLIQVVEDFEFLLRNPPAPPYAPMIPPHLFTRQNMLRLKNEAQHNITVVLLINDNEKMTQFSHELTCPNQYSGILLPNSKETATCDTRNAENAWNPWGTGLLYEDFPFPIYYIANEEEVYKLKSCFQKFNNFDYSGHATRSLCAVEVSTFMFAAVNSEVCMRRSNDSILNNIAQSTFCDPLEGENVYATMYPRNLSTSDNTDPSEKFILITCRMDTASMFDGLGLGAMDSLTSYVTLISIANTLKQYLPHNYSDLTKKLNILFVIFNGESFDYIGSQRFVYDLENLDFPLHATQTAPISFENIELMIDIGVLDEISTINVHTLNTSAQAESFAAALNSQSQNFDIKFELKVGTNIPPTSAQSFLRTKPYFPAIILNSKPQNKYYHSIYDNAANVNYTYGNYTEQNYTKLLSTEDSLQYFSADSVQMKIRNVSTSVALALSQMLFSKGPLEKGYASPLLVDELLHCFLQSADCRLFKDASPVNSPAGRPIPPSRYISVSGSPVAQETTGWTYRVLGLLLSTEVADVVEEKCGPLPLRWITGQKGTGECRITTQNLSHALSPAFLIDGYDWKSGQYSTWTESTWSSLKARMFLRPSRVHELVTLSIGIVVLIISFCLVYIISSRTEVLFEGATTSSDALTAPTAC</sequence>
<evidence type="ECO:0000256" key="7">
    <source>
        <dbReference type="ARBA" id="ARBA00022989"/>
    </source>
</evidence>